<keyword evidence="1" id="KW-0812">Transmembrane</keyword>
<name>A0ABS1KHC6_9FLAO</name>
<gene>
    <name evidence="3" type="ORF">JI750_18435</name>
</gene>
<evidence type="ECO:0000313" key="4">
    <source>
        <dbReference type="Proteomes" id="UP000603728"/>
    </source>
</evidence>
<proteinExistence type="predicted"/>
<dbReference type="Gene3D" id="3.90.550.10">
    <property type="entry name" value="Spore Coat Polysaccharide Biosynthesis Protein SpsA, Chain A"/>
    <property type="match status" value="1"/>
</dbReference>
<dbReference type="Pfam" id="PF00535">
    <property type="entry name" value="Glycos_transf_2"/>
    <property type="match status" value="1"/>
</dbReference>
<protein>
    <submittedName>
        <fullName evidence="3">Glycosyltransferase family 2 protein</fullName>
    </submittedName>
</protein>
<keyword evidence="4" id="KW-1185">Reference proteome</keyword>
<dbReference type="PANTHER" id="PTHR22916:SF3">
    <property type="entry name" value="UDP-GLCNAC:BETAGAL BETA-1,3-N-ACETYLGLUCOSAMINYLTRANSFERASE-LIKE PROTEIN 1"/>
    <property type="match status" value="1"/>
</dbReference>
<comment type="caution">
    <text evidence="3">The sequence shown here is derived from an EMBL/GenBank/DDBJ whole genome shotgun (WGS) entry which is preliminary data.</text>
</comment>
<feature type="domain" description="Glycosyltransferase 2-like" evidence="2">
    <location>
        <begin position="7"/>
        <end position="138"/>
    </location>
</feature>
<accession>A0ABS1KHC6</accession>
<dbReference type="SUPFAM" id="SSF53448">
    <property type="entry name" value="Nucleotide-diphospho-sugar transferases"/>
    <property type="match status" value="1"/>
</dbReference>
<dbReference type="InterPro" id="IPR001173">
    <property type="entry name" value="Glyco_trans_2-like"/>
</dbReference>
<organism evidence="3 4">
    <name type="scientific">Flavobacterium tagetis</name>
    <dbReference type="NCBI Taxonomy" id="2801336"/>
    <lineage>
        <taxon>Bacteria</taxon>
        <taxon>Pseudomonadati</taxon>
        <taxon>Bacteroidota</taxon>
        <taxon>Flavobacteriia</taxon>
        <taxon>Flavobacteriales</taxon>
        <taxon>Flavobacteriaceae</taxon>
        <taxon>Flavobacterium</taxon>
    </lineage>
</organism>
<dbReference type="CDD" id="cd00761">
    <property type="entry name" value="Glyco_tranf_GTA_type"/>
    <property type="match status" value="1"/>
</dbReference>
<evidence type="ECO:0000256" key="1">
    <source>
        <dbReference type="SAM" id="Phobius"/>
    </source>
</evidence>
<sequence length="319" mass="38314">MHNPTISIIIPTYNRAYLIRETLDSILAQTYRNWECIVIDDGSTDNTEDLLREFIDKDNRFQYYKRPAEKLKGPNSCRNYGYEKSKGELIQFFDSDDIMKANCLEIKSSFFLESIDLVICKLSLYDFERDIEIKQSNIVSDDLIFDYFSAKVALYISGPLWRKSFLGKRSVLFDESIINCDDWDFNMKMLYFDPKYIICDKALILYRKHQKSLSVEVEVEEHFAEVKKVSDLLDNHLILLKNNKTTELNKFYKYAVDYNKSHLKKAILQNDKVQFFLLFRISRYSLEYNFWLIFFEVWIIKIFHFFFWKAYCFLKQSFK</sequence>
<evidence type="ECO:0000313" key="3">
    <source>
        <dbReference type="EMBL" id="MBL0738880.1"/>
    </source>
</evidence>
<dbReference type="PANTHER" id="PTHR22916">
    <property type="entry name" value="GLYCOSYLTRANSFERASE"/>
    <property type="match status" value="1"/>
</dbReference>
<dbReference type="EMBL" id="JAERSF010000004">
    <property type="protein sequence ID" value="MBL0738880.1"/>
    <property type="molecule type" value="Genomic_DNA"/>
</dbReference>
<dbReference type="RefSeq" id="WP_202005682.1">
    <property type="nucleotide sequence ID" value="NZ_JAERSF010000004.1"/>
</dbReference>
<reference evidence="3 4" key="1">
    <citation type="submission" date="2021-01" db="EMBL/GenBank/DDBJ databases">
        <title>Genome seq and assembly of Flavobacterium sp. GN10.</title>
        <authorList>
            <person name="Chhetri G."/>
        </authorList>
    </citation>
    <scope>NUCLEOTIDE SEQUENCE [LARGE SCALE GENOMIC DNA]</scope>
    <source>
        <strain evidence="3 4">GN10</strain>
    </source>
</reference>
<dbReference type="InterPro" id="IPR029044">
    <property type="entry name" value="Nucleotide-diphossugar_trans"/>
</dbReference>
<evidence type="ECO:0000259" key="2">
    <source>
        <dbReference type="Pfam" id="PF00535"/>
    </source>
</evidence>
<feature type="transmembrane region" description="Helical" evidence="1">
    <location>
        <begin position="290"/>
        <end position="314"/>
    </location>
</feature>
<dbReference type="Proteomes" id="UP000603728">
    <property type="component" value="Unassembled WGS sequence"/>
</dbReference>
<keyword evidence="1" id="KW-0472">Membrane</keyword>
<keyword evidence="1" id="KW-1133">Transmembrane helix</keyword>